<evidence type="ECO:0000256" key="9">
    <source>
        <dbReference type="ARBA" id="ARBA00022840"/>
    </source>
</evidence>
<evidence type="ECO:0000313" key="17">
    <source>
        <dbReference type="EMBL" id="MBB4093953.1"/>
    </source>
</evidence>
<dbReference type="NCBIfam" id="TIGR00636">
    <property type="entry name" value="PduO_Nterm"/>
    <property type="match status" value="1"/>
</dbReference>
<dbReference type="Gene3D" id="1.20.1200.10">
    <property type="entry name" value="Cobalamin adenosyltransferase-like"/>
    <property type="match status" value="1"/>
</dbReference>
<dbReference type="Proteomes" id="UP000553980">
    <property type="component" value="Unassembled WGS sequence"/>
</dbReference>
<evidence type="ECO:0000256" key="15">
    <source>
        <dbReference type="RuleBase" id="RU366026"/>
    </source>
</evidence>
<evidence type="ECO:0000256" key="14">
    <source>
        <dbReference type="ARBA" id="ARBA00048692"/>
    </source>
</evidence>
<comment type="catalytic activity">
    <reaction evidence="14 15">
        <text>2 cob(II)alamin + reduced [electron-transfer flavoprotein] + 2 ATP = 2 adenosylcob(III)alamin + 2 triphosphate + oxidized [electron-transfer flavoprotein] + 3 H(+)</text>
        <dbReference type="Rhea" id="RHEA:28671"/>
        <dbReference type="Rhea" id="RHEA-COMP:10685"/>
        <dbReference type="Rhea" id="RHEA-COMP:10686"/>
        <dbReference type="ChEBI" id="CHEBI:15378"/>
        <dbReference type="ChEBI" id="CHEBI:16304"/>
        <dbReference type="ChEBI" id="CHEBI:18036"/>
        <dbReference type="ChEBI" id="CHEBI:18408"/>
        <dbReference type="ChEBI" id="CHEBI:30616"/>
        <dbReference type="ChEBI" id="CHEBI:57692"/>
        <dbReference type="ChEBI" id="CHEBI:58307"/>
        <dbReference type="EC" id="2.5.1.17"/>
    </reaction>
</comment>
<dbReference type="FunFam" id="1.20.1200.10:FF:000003">
    <property type="entry name" value="ATP:cob(I)alamin adenosyltransferase"/>
    <property type="match status" value="1"/>
</dbReference>
<dbReference type="AlphaFoldDB" id="A0A5C5CN98"/>
<dbReference type="GO" id="GO:0005737">
    <property type="term" value="C:cytoplasm"/>
    <property type="evidence" value="ECO:0007669"/>
    <property type="project" value="UniProtKB-SubCell"/>
</dbReference>
<evidence type="ECO:0000259" key="16">
    <source>
        <dbReference type="Pfam" id="PF01923"/>
    </source>
</evidence>
<evidence type="ECO:0000256" key="3">
    <source>
        <dbReference type="ARBA" id="ARBA00007487"/>
    </source>
</evidence>
<evidence type="ECO:0000256" key="1">
    <source>
        <dbReference type="ARBA" id="ARBA00004496"/>
    </source>
</evidence>
<reference evidence="17 20" key="3">
    <citation type="submission" date="2020-08" db="EMBL/GenBank/DDBJ databases">
        <title>Genomic Encyclopedia of Type Strains, Phase IV (KMG-IV): sequencing the most valuable type-strain genomes for metagenomic binning, comparative biology and taxonomic classification.</title>
        <authorList>
            <person name="Goeker M."/>
        </authorList>
    </citation>
    <scope>NUCLEOTIDE SEQUENCE [LARGE SCALE GENOMIC DNA]</scope>
    <source>
        <strain evidence="17 20">DSM 23868</strain>
    </source>
</reference>
<keyword evidence="9 15" id="KW-0067">ATP-binding</keyword>
<reference evidence="18 19" key="1">
    <citation type="journal article" date="2011" name="Int. J. Syst. Evol. Microbiol.">
        <title>Ochrobactrum pecoris sp. nov., isolated from farm animals.</title>
        <authorList>
            <person name="Kampfer P."/>
            <person name="Huber B."/>
            <person name="Busse H.J."/>
            <person name="Scholz H.C."/>
            <person name="Tomaso H."/>
            <person name="Hotzel H."/>
            <person name="Melzer F."/>
        </authorList>
    </citation>
    <scope>NUCLEOTIDE SEQUENCE [LARGE SCALE GENOMIC DNA]</scope>
    <source>
        <strain evidence="18 19">08RB2639</strain>
    </source>
</reference>
<evidence type="ECO:0000256" key="13">
    <source>
        <dbReference type="ARBA" id="ARBA00048555"/>
    </source>
</evidence>
<evidence type="ECO:0000256" key="8">
    <source>
        <dbReference type="ARBA" id="ARBA00022741"/>
    </source>
</evidence>
<dbReference type="UniPathway" id="UPA00148">
    <property type="reaction ID" value="UER00233"/>
</dbReference>
<keyword evidence="6" id="KW-0963">Cytoplasm</keyword>
<dbReference type="InterPro" id="IPR036451">
    <property type="entry name" value="CblAdoTrfase-like_sf"/>
</dbReference>
<evidence type="ECO:0000313" key="20">
    <source>
        <dbReference type="Proteomes" id="UP000553980"/>
    </source>
</evidence>
<evidence type="ECO:0000256" key="10">
    <source>
        <dbReference type="ARBA" id="ARBA00031529"/>
    </source>
</evidence>
<keyword evidence="7 15" id="KW-0808">Transferase</keyword>
<dbReference type="EMBL" id="VEWK01000004">
    <property type="protein sequence ID" value="TNV12678.1"/>
    <property type="molecule type" value="Genomic_DNA"/>
</dbReference>
<comment type="caution">
    <text evidence="18">The sequence shown here is derived from an EMBL/GenBank/DDBJ whole genome shotgun (WGS) entry which is preliminary data.</text>
</comment>
<name>A0A5C5CN98_9HYPH</name>
<keyword evidence="8 15" id="KW-0547">Nucleotide-binding</keyword>
<reference evidence="18" key="2">
    <citation type="submission" date="2019-06" db="EMBL/GenBank/DDBJ databases">
        <authorList>
            <person name="Hu M."/>
        </authorList>
    </citation>
    <scope>NUCLEOTIDE SEQUENCE</scope>
    <source>
        <strain evidence="18">08RB2639</strain>
    </source>
</reference>
<evidence type="ECO:0000256" key="7">
    <source>
        <dbReference type="ARBA" id="ARBA00022679"/>
    </source>
</evidence>
<dbReference type="SUPFAM" id="SSF89028">
    <property type="entry name" value="Cobalamin adenosyltransferase-like"/>
    <property type="match status" value="1"/>
</dbReference>
<dbReference type="RefSeq" id="WP_140020394.1">
    <property type="nucleotide sequence ID" value="NZ_JACIEX010000004.1"/>
</dbReference>
<dbReference type="GO" id="GO:0008817">
    <property type="term" value="F:corrinoid adenosyltransferase activity"/>
    <property type="evidence" value="ECO:0007669"/>
    <property type="project" value="UniProtKB-UniRule"/>
</dbReference>
<protein>
    <recommendedName>
        <fullName evidence="5 15">Corrinoid adenosyltransferase</fullName>
        <ecNumber evidence="4 15">2.5.1.17</ecNumber>
    </recommendedName>
    <alternativeName>
        <fullName evidence="10 15">Cob(II)alamin adenosyltransferase</fullName>
    </alternativeName>
    <alternativeName>
        <fullName evidence="12 15">Cob(II)yrinic acid a,c-diamide adenosyltransferase</fullName>
    </alternativeName>
    <alternativeName>
        <fullName evidence="11 15">Cobinamide/cobalamin adenosyltransferase</fullName>
    </alternativeName>
</protein>
<sequence>MVKLNKIYTRTGDNGTTGLASGPRRLKSDLRVEAYGTVDETNACIGMVRLHTGGEDNPHAQIDAMLGRIQNDLFDLGADLSTPDDGQPLAYEPLRIVASQVARVEADIDLLNADLQPLRSFILPGGSAASAALHLARTVSRRAERLMVALARVEGEVVSAEALQYINRLSDFLFVASRTVNDNGAQDVLWVPGQNR</sequence>
<organism evidence="18 19">
    <name type="scientific">Brucella pecoris</name>
    <dbReference type="NCBI Taxonomy" id="867683"/>
    <lineage>
        <taxon>Bacteria</taxon>
        <taxon>Pseudomonadati</taxon>
        <taxon>Pseudomonadota</taxon>
        <taxon>Alphaproteobacteria</taxon>
        <taxon>Hyphomicrobiales</taxon>
        <taxon>Brucellaceae</taxon>
        <taxon>Brucella/Ochrobactrum group</taxon>
        <taxon>Brucella</taxon>
    </lineage>
</organism>
<dbReference type="OrthoDB" id="9778896at2"/>
<evidence type="ECO:0000256" key="12">
    <source>
        <dbReference type="ARBA" id="ARBA00033354"/>
    </source>
</evidence>
<keyword evidence="15" id="KW-0169">Cobalamin biosynthesis</keyword>
<dbReference type="EC" id="2.5.1.17" evidence="4 15"/>
<comment type="subcellular location">
    <subcellularLocation>
        <location evidence="1">Cytoplasm</location>
    </subcellularLocation>
</comment>
<evidence type="ECO:0000313" key="19">
    <source>
        <dbReference type="Proteomes" id="UP000313390"/>
    </source>
</evidence>
<evidence type="ECO:0000256" key="4">
    <source>
        <dbReference type="ARBA" id="ARBA00012454"/>
    </source>
</evidence>
<evidence type="ECO:0000313" key="18">
    <source>
        <dbReference type="EMBL" id="TNV12678.1"/>
    </source>
</evidence>
<dbReference type="GO" id="GO:0009236">
    <property type="term" value="P:cobalamin biosynthetic process"/>
    <property type="evidence" value="ECO:0007669"/>
    <property type="project" value="UniProtKB-UniRule"/>
</dbReference>
<dbReference type="InterPro" id="IPR016030">
    <property type="entry name" value="CblAdoTrfase-like"/>
</dbReference>
<comment type="similarity">
    <text evidence="3 15">Belongs to the Cob(I)alamin adenosyltransferase family.</text>
</comment>
<dbReference type="EMBL" id="JACIEX010000004">
    <property type="protein sequence ID" value="MBB4093953.1"/>
    <property type="molecule type" value="Genomic_DNA"/>
</dbReference>
<feature type="domain" description="Cobalamin adenosyltransferase-like" evidence="16">
    <location>
        <begin position="7"/>
        <end position="179"/>
    </location>
</feature>
<comment type="catalytic activity">
    <reaction evidence="13 15">
        <text>2 cob(II)yrinate a,c diamide + reduced [electron-transfer flavoprotein] + 2 ATP = 2 adenosylcob(III)yrinate a,c-diamide + 2 triphosphate + oxidized [electron-transfer flavoprotein] + 3 H(+)</text>
        <dbReference type="Rhea" id="RHEA:11528"/>
        <dbReference type="Rhea" id="RHEA-COMP:10685"/>
        <dbReference type="Rhea" id="RHEA-COMP:10686"/>
        <dbReference type="ChEBI" id="CHEBI:15378"/>
        <dbReference type="ChEBI" id="CHEBI:18036"/>
        <dbReference type="ChEBI" id="CHEBI:30616"/>
        <dbReference type="ChEBI" id="CHEBI:57692"/>
        <dbReference type="ChEBI" id="CHEBI:58307"/>
        <dbReference type="ChEBI" id="CHEBI:58503"/>
        <dbReference type="ChEBI" id="CHEBI:58537"/>
        <dbReference type="EC" id="2.5.1.17"/>
    </reaction>
</comment>
<dbReference type="GO" id="GO:0005524">
    <property type="term" value="F:ATP binding"/>
    <property type="evidence" value="ECO:0007669"/>
    <property type="project" value="UniProtKB-UniRule"/>
</dbReference>
<gene>
    <name evidence="18" type="ORF">FIB18_09015</name>
    <name evidence="17" type="ORF">GGQ79_002465</name>
</gene>
<proteinExistence type="inferred from homology"/>
<evidence type="ECO:0000256" key="6">
    <source>
        <dbReference type="ARBA" id="ARBA00022490"/>
    </source>
</evidence>
<dbReference type="PANTHER" id="PTHR12213">
    <property type="entry name" value="CORRINOID ADENOSYLTRANSFERASE"/>
    <property type="match status" value="1"/>
</dbReference>
<dbReference type="InterPro" id="IPR029499">
    <property type="entry name" value="PduO-typ"/>
</dbReference>
<evidence type="ECO:0000256" key="2">
    <source>
        <dbReference type="ARBA" id="ARBA00005121"/>
    </source>
</evidence>
<evidence type="ECO:0000256" key="11">
    <source>
        <dbReference type="ARBA" id="ARBA00033334"/>
    </source>
</evidence>
<comment type="pathway">
    <text evidence="2 15">Cofactor biosynthesis; adenosylcobalamin biosynthesis; adenosylcobalamin from cob(II)yrinate a,c-diamide: step 2/7.</text>
</comment>
<keyword evidence="20" id="KW-1185">Reference proteome</keyword>
<dbReference type="Proteomes" id="UP000313390">
    <property type="component" value="Unassembled WGS sequence"/>
</dbReference>
<dbReference type="Pfam" id="PF01923">
    <property type="entry name" value="Cob_adeno_trans"/>
    <property type="match status" value="1"/>
</dbReference>
<dbReference type="PANTHER" id="PTHR12213:SF0">
    <property type="entry name" value="CORRINOID ADENOSYLTRANSFERASE MMAB"/>
    <property type="match status" value="1"/>
</dbReference>
<evidence type="ECO:0000256" key="5">
    <source>
        <dbReference type="ARBA" id="ARBA00020963"/>
    </source>
</evidence>
<accession>A0A5C5CN98</accession>